<feature type="region of interest" description="Disordered" evidence="1">
    <location>
        <begin position="1"/>
        <end position="30"/>
    </location>
</feature>
<dbReference type="InterPro" id="IPR050051">
    <property type="entry name" value="EccE_dom"/>
</dbReference>
<proteinExistence type="predicted"/>
<evidence type="ECO:0000313" key="3">
    <source>
        <dbReference type="EMBL" id="RKR91882.1"/>
    </source>
</evidence>
<dbReference type="RefSeq" id="WP_121159978.1">
    <property type="nucleotide sequence ID" value="NZ_RBKT01000001.1"/>
</dbReference>
<comment type="caution">
    <text evidence="3">The sequence shown here is derived from an EMBL/GenBank/DDBJ whole genome shotgun (WGS) entry which is preliminary data.</text>
</comment>
<feature type="compositionally biased region" description="Low complexity" evidence="1">
    <location>
        <begin position="11"/>
        <end position="30"/>
    </location>
</feature>
<evidence type="ECO:0000259" key="2">
    <source>
        <dbReference type="Pfam" id="PF11203"/>
    </source>
</evidence>
<organism evidence="3 4">
    <name type="scientific">Micromonospora pisi</name>
    <dbReference type="NCBI Taxonomy" id="589240"/>
    <lineage>
        <taxon>Bacteria</taxon>
        <taxon>Bacillati</taxon>
        <taxon>Actinomycetota</taxon>
        <taxon>Actinomycetes</taxon>
        <taxon>Micromonosporales</taxon>
        <taxon>Micromonosporaceae</taxon>
        <taxon>Micromonospora</taxon>
    </lineage>
</organism>
<dbReference type="Pfam" id="PF11203">
    <property type="entry name" value="EccE"/>
    <property type="match status" value="1"/>
</dbReference>
<protein>
    <submittedName>
        <fullName evidence="3">Type VII secretion protein EccE</fullName>
    </submittedName>
</protein>
<dbReference type="EMBL" id="RBKT01000001">
    <property type="protein sequence ID" value="RKR91882.1"/>
    <property type="molecule type" value="Genomic_DNA"/>
</dbReference>
<feature type="region of interest" description="Disordered" evidence="1">
    <location>
        <begin position="51"/>
        <end position="87"/>
    </location>
</feature>
<name>A0A495JU80_9ACTN</name>
<keyword evidence="4" id="KW-1185">Reference proteome</keyword>
<sequence>MATTAQPESVRQATTTPVPAPTTPGTAARRNRTVVAAARLGGQPPLFPGVRPAPGAPPTVAVPATDAGASTATDHPGADPAGAVRPAPRAQRLPLPLPLARIVCWQLALVLGAGAVGRDWPAAVALGGSAGVLLAVTAIRVRGTWLSTLLGRRSRLLLRRRAFDLPAAEGSAALLALLLPGARIDTAEIGGDQAGIVSRADELVAVLRPARPGSEAFVRAVLAGAVSGDGDPDAPRLGLHLVLHRGPQQVAPRAWLAVRVLRDVDAAEDSVLRVTLGNAVRRLRRRLRHTGLDLTVVPERELLATLTSLTHTGPGREAIREHWHYWRAGPVTQIGLRMATVGSPSPSPSPGPAEVLEQLLDGVRDVAVTVAVVAGGTELSGVLRIAAATPEAAQAAVESLTSLGPDLGVHLERLDGLHGPAVTASLPIGGAL</sequence>
<reference evidence="3 4" key="1">
    <citation type="submission" date="2018-10" db="EMBL/GenBank/DDBJ databases">
        <title>Sequencing the genomes of 1000 actinobacteria strains.</title>
        <authorList>
            <person name="Klenk H.-P."/>
        </authorList>
    </citation>
    <scope>NUCLEOTIDE SEQUENCE [LARGE SCALE GENOMIC DNA]</scope>
    <source>
        <strain evidence="3 4">DSM 45175</strain>
    </source>
</reference>
<evidence type="ECO:0000256" key="1">
    <source>
        <dbReference type="SAM" id="MobiDB-lite"/>
    </source>
</evidence>
<gene>
    <name evidence="3" type="ORF">BDK92_6310</name>
</gene>
<dbReference type="Proteomes" id="UP000277671">
    <property type="component" value="Unassembled WGS sequence"/>
</dbReference>
<accession>A0A495JU80</accession>
<dbReference type="AlphaFoldDB" id="A0A495JU80"/>
<evidence type="ECO:0000313" key="4">
    <source>
        <dbReference type="Proteomes" id="UP000277671"/>
    </source>
</evidence>
<dbReference type="OrthoDB" id="5191307at2"/>
<feature type="domain" description="Type VII secretion system protein EccE" evidence="2">
    <location>
        <begin position="257"/>
        <end position="331"/>
    </location>
</feature>
<feature type="compositionally biased region" description="Low complexity" evidence="1">
    <location>
        <begin position="51"/>
        <end position="69"/>
    </location>
</feature>